<gene>
    <name evidence="2" type="ORF">ACFQ4R_05685</name>
</gene>
<evidence type="ECO:0000313" key="2">
    <source>
        <dbReference type="EMBL" id="MFD1411099.1"/>
    </source>
</evidence>
<comment type="caution">
    <text evidence="2">The sequence shown here is derived from an EMBL/GenBank/DDBJ whole genome shotgun (WGS) entry which is preliminary data.</text>
</comment>
<name>A0ABW4BLJ4_9LACO</name>
<protein>
    <submittedName>
        <fullName evidence="2">DUF1146 family protein</fullName>
    </submittedName>
</protein>
<dbReference type="NCBIfam" id="TIGR02327">
    <property type="entry name" value="int_mem_ywzB"/>
    <property type="match status" value="1"/>
</dbReference>
<keyword evidence="1" id="KW-0812">Transmembrane</keyword>
<dbReference type="Pfam" id="PF06612">
    <property type="entry name" value="DUF1146"/>
    <property type="match status" value="1"/>
</dbReference>
<sequence>MNSVNLQALFSILSALAFIYLSYQVLSVIRFDVFLHDHQEAKARILKLLLAICIGYTVSSFLISIIMNLQNVIFGY</sequence>
<evidence type="ECO:0000256" key="1">
    <source>
        <dbReference type="SAM" id="Phobius"/>
    </source>
</evidence>
<keyword evidence="1" id="KW-0472">Membrane</keyword>
<keyword evidence="3" id="KW-1185">Reference proteome</keyword>
<accession>A0ABW4BLJ4</accession>
<organism evidence="2 3">
    <name type="scientific">Lapidilactobacillus gannanensis</name>
    <dbReference type="NCBI Taxonomy" id="2486002"/>
    <lineage>
        <taxon>Bacteria</taxon>
        <taxon>Bacillati</taxon>
        <taxon>Bacillota</taxon>
        <taxon>Bacilli</taxon>
        <taxon>Lactobacillales</taxon>
        <taxon>Lactobacillaceae</taxon>
        <taxon>Lapidilactobacillus</taxon>
    </lineage>
</organism>
<feature type="transmembrane region" description="Helical" evidence="1">
    <location>
        <begin position="46"/>
        <end position="67"/>
    </location>
</feature>
<dbReference type="EMBL" id="JBHTOH010000035">
    <property type="protein sequence ID" value="MFD1411099.1"/>
    <property type="molecule type" value="Genomic_DNA"/>
</dbReference>
<keyword evidence="1" id="KW-1133">Transmembrane helix</keyword>
<feature type="transmembrane region" description="Helical" evidence="1">
    <location>
        <begin position="6"/>
        <end position="26"/>
    </location>
</feature>
<evidence type="ECO:0000313" key="3">
    <source>
        <dbReference type="Proteomes" id="UP001597191"/>
    </source>
</evidence>
<reference evidence="3" key="1">
    <citation type="journal article" date="2019" name="Int. J. Syst. Evol. Microbiol.">
        <title>The Global Catalogue of Microorganisms (GCM) 10K type strain sequencing project: providing services to taxonomists for standard genome sequencing and annotation.</title>
        <authorList>
            <consortium name="The Broad Institute Genomics Platform"/>
            <consortium name="The Broad Institute Genome Sequencing Center for Infectious Disease"/>
            <person name="Wu L."/>
            <person name="Ma J."/>
        </authorList>
    </citation>
    <scope>NUCLEOTIDE SEQUENCE [LARGE SCALE GENOMIC DNA]</scope>
    <source>
        <strain evidence="3">CCM 8937</strain>
    </source>
</reference>
<proteinExistence type="predicted"/>
<dbReference type="Proteomes" id="UP001597191">
    <property type="component" value="Unassembled WGS sequence"/>
</dbReference>
<dbReference type="InterPro" id="IPR009526">
    <property type="entry name" value="DUF1146"/>
</dbReference>
<dbReference type="RefSeq" id="WP_125650400.1">
    <property type="nucleotide sequence ID" value="NZ_JBHTOH010000035.1"/>
</dbReference>